<evidence type="ECO:0000256" key="8">
    <source>
        <dbReference type="ARBA" id="ARBA00022857"/>
    </source>
</evidence>
<dbReference type="Gene3D" id="1.10.630.10">
    <property type="entry name" value="Cytochrome P450"/>
    <property type="match status" value="1"/>
</dbReference>
<feature type="domain" description="Flavodoxin-like" evidence="13">
    <location>
        <begin position="1181"/>
        <end position="1329"/>
    </location>
</feature>
<dbReference type="Pfam" id="PF00067">
    <property type="entry name" value="p450"/>
    <property type="match status" value="1"/>
</dbReference>
<dbReference type="InterPro" id="IPR017938">
    <property type="entry name" value="Riboflavin_synthase-like_b-brl"/>
</dbReference>
<dbReference type="GO" id="GO:0010181">
    <property type="term" value="F:FMN binding"/>
    <property type="evidence" value="ECO:0007669"/>
    <property type="project" value="InterPro"/>
</dbReference>
<organism evidence="15 16">
    <name type="scientific">Effrenium voratum</name>
    <dbReference type="NCBI Taxonomy" id="2562239"/>
    <lineage>
        <taxon>Eukaryota</taxon>
        <taxon>Sar</taxon>
        <taxon>Alveolata</taxon>
        <taxon>Dinophyceae</taxon>
        <taxon>Suessiales</taxon>
        <taxon>Symbiodiniaceae</taxon>
        <taxon>Effrenium</taxon>
    </lineage>
</organism>
<dbReference type="PROSITE" id="PS50850">
    <property type="entry name" value="MFS"/>
    <property type="match status" value="1"/>
</dbReference>
<feature type="transmembrane region" description="Helical" evidence="11">
    <location>
        <begin position="259"/>
        <end position="283"/>
    </location>
</feature>
<keyword evidence="8" id="KW-0521">NADP</keyword>
<evidence type="ECO:0000259" key="14">
    <source>
        <dbReference type="PROSITE" id="PS51384"/>
    </source>
</evidence>
<feature type="transmembrane region" description="Helical" evidence="11">
    <location>
        <begin position="100"/>
        <end position="125"/>
    </location>
</feature>
<keyword evidence="11" id="KW-0812">Transmembrane</keyword>
<dbReference type="InterPro" id="IPR039261">
    <property type="entry name" value="FNR_nucleotide-bd"/>
</dbReference>
<dbReference type="EMBL" id="CAUJNA010000581">
    <property type="protein sequence ID" value="CAJ1378934.1"/>
    <property type="molecule type" value="Genomic_DNA"/>
</dbReference>
<dbReference type="InterPro" id="IPR008254">
    <property type="entry name" value="Flavodoxin/NO_synth"/>
</dbReference>
<dbReference type="Gene3D" id="1.20.1250.20">
    <property type="entry name" value="MFS general substrate transporter like domains"/>
    <property type="match status" value="1"/>
</dbReference>
<evidence type="ECO:0000256" key="5">
    <source>
        <dbReference type="ARBA" id="ARBA00022448"/>
    </source>
</evidence>
<dbReference type="GO" id="GO:0004497">
    <property type="term" value="F:monooxygenase activity"/>
    <property type="evidence" value="ECO:0007669"/>
    <property type="project" value="InterPro"/>
</dbReference>
<dbReference type="GO" id="GO:0020037">
    <property type="term" value="F:heme binding"/>
    <property type="evidence" value="ECO:0007669"/>
    <property type="project" value="InterPro"/>
</dbReference>
<dbReference type="GO" id="GO:0005829">
    <property type="term" value="C:cytosol"/>
    <property type="evidence" value="ECO:0007669"/>
    <property type="project" value="TreeGrafter"/>
</dbReference>
<dbReference type="Gene3D" id="1.20.990.10">
    <property type="entry name" value="NADPH-cytochrome p450 Reductase, Chain A, domain 3"/>
    <property type="match status" value="1"/>
</dbReference>
<dbReference type="PROSITE" id="PS00086">
    <property type="entry name" value="CYTOCHROME_P450"/>
    <property type="match status" value="1"/>
</dbReference>
<evidence type="ECO:0000256" key="7">
    <source>
        <dbReference type="ARBA" id="ARBA00022827"/>
    </source>
</evidence>
<evidence type="ECO:0000256" key="1">
    <source>
        <dbReference type="ARBA" id="ARBA00001917"/>
    </source>
</evidence>
<comment type="cofactor">
    <cofactor evidence="1">
        <name>FMN</name>
        <dbReference type="ChEBI" id="CHEBI:58210"/>
    </cofactor>
</comment>
<dbReference type="InterPro" id="IPR017972">
    <property type="entry name" value="Cyt_P450_CS"/>
</dbReference>
<feature type="transmembrane region" description="Helical" evidence="11">
    <location>
        <begin position="454"/>
        <end position="472"/>
    </location>
</feature>
<dbReference type="InterPro" id="IPR036396">
    <property type="entry name" value="Cyt_P450_sf"/>
</dbReference>
<evidence type="ECO:0000256" key="4">
    <source>
        <dbReference type="ARBA" id="ARBA00010018"/>
    </source>
</evidence>
<dbReference type="InterPro" id="IPR020846">
    <property type="entry name" value="MFS_dom"/>
</dbReference>
<dbReference type="GO" id="GO:0005506">
    <property type="term" value="F:iron ion binding"/>
    <property type="evidence" value="ECO:0007669"/>
    <property type="project" value="InterPro"/>
</dbReference>
<evidence type="ECO:0000256" key="10">
    <source>
        <dbReference type="ARBA" id="ARBA00023797"/>
    </source>
</evidence>
<dbReference type="InterPro" id="IPR017927">
    <property type="entry name" value="FAD-bd_FR_type"/>
</dbReference>
<dbReference type="Gene3D" id="3.40.50.360">
    <property type="match status" value="1"/>
</dbReference>
<dbReference type="InterPro" id="IPR001433">
    <property type="entry name" value="OxRdtase_FAD/NAD-bd"/>
</dbReference>
<dbReference type="Gene3D" id="3.40.50.80">
    <property type="entry name" value="Nucleotide-binding domain of ferredoxin-NADP reductase (FNR) module"/>
    <property type="match status" value="1"/>
</dbReference>
<keyword evidence="11" id="KW-1133">Transmembrane helix</keyword>
<dbReference type="InterPro" id="IPR003097">
    <property type="entry name" value="CysJ-like_FAD-binding"/>
</dbReference>
<protein>
    <recommendedName>
        <fullName evidence="10">NADPH--hemoprotein reductase</fullName>
        <ecNumber evidence="10">1.6.2.4</ecNumber>
    </recommendedName>
</protein>
<dbReference type="InterPro" id="IPR011701">
    <property type="entry name" value="MFS"/>
</dbReference>
<dbReference type="PANTHER" id="PTHR19384">
    <property type="entry name" value="NITRIC OXIDE SYNTHASE-RELATED"/>
    <property type="match status" value="1"/>
</dbReference>
<dbReference type="InterPro" id="IPR001709">
    <property type="entry name" value="Flavoprot_Pyr_Nucl_cyt_Rdtase"/>
</dbReference>
<gene>
    <name evidence="15" type="ORF">EVOR1521_LOCUS7318</name>
</gene>
<dbReference type="Gene3D" id="2.40.30.10">
    <property type="entry name" value="Translation factors"/>
    <property type="match status" value="1"/>
</dbReference>
<dbReference type="PROSITE" id="PS51384">
    <property type="entry name" value="FAD_FR"/>
    <property type="match status" value="1"/>
</dbReference>
<evidence type="ECO:0000256" key="3">
    <source>
        <dbReference type="ARBA" id="ARBA00004141"/>
    </source>
</evidence>
<dbReference type="InterPro" id="IPR023173">
    <property type="entry name" value="NADPH_Cyt_P450_Rdtase_alpha"/>
</dbReference>
<sequence length="1764" mass="192343">MATPFKYLLLFTGFSACAQFDSGALAAFEKYLTTELGLSTSHVGFINAMEYIMLPLASPLIPLLLRCWHVKAVLLVCVVGNMVGVLGLAFAPVIEEAQLLPFLVVSRTLSGMCHAGIAVYGSVWVDLYAPKESATSWLGAMQASSLVGLVVGYSIAGYWGQWERVFYLNLLWFAGVFLALFITPGDFLASASRRRARSGEVRLSFVSVPSGSFVAAPMESLEEEQPLASPSGEFAQMSVQPSFQSRQVRRASAEAEEHLPLYFLMATCVSSLFFVSGGLQFWATPYMQQLWLGDAKCSPEMLESAQHLVVTLVASTTLTAPTFGVFLGGSAVDRAGGYKGAAARRCVQLLAGGAALAMLFGVLACFCKQFWVAVASFWVFNMLGAALMPGAFGLMLAAVRPDRRSAASAGAQVPINLLGMAGGAFIPGWMAGCQPDAGEACSSGCNYAVGLRSLLFGPAVGFAALALALAYLNKAASRSSETIQQELSVDVRSRSNTAASAATHASSASRPSRATITSPNTMMLGIIDQVDGKAGTTILHLDKAMSFAELLARCANSTGTAVRRLFSEDGKTEIFSLQDLKRIYENREESGSQVRRATDQGMKIDLEVVSTDGSNFKWKWGSDHAHYSFGDLLIRPLWRSLTGSRQARSARHPPQPPVLPTTGNLKDCLPDLWVQCFGLVERYGPLVKLRIFDDVVYVCADPEVVDIVNQIPDKRLPKEVFGCKAVAGQGVFIADGQRWEFGRHALQENHWKSGHSCEFPSEAWRPAQAQLTPEAIDSLVPIFAGKCLKLQEIIAANADNIDMFAWVEKVTMDVICDVGFGHNLKCMESPEMPELLPLFDEVIEASINTSLYGAFDVLGTRKRWFEGQLSKLDGMLDEIIEAVREGKHTGSSNSLLHHLCAAKCPLTARGFTQSELRDQLLTMLVAGHKTTTLLLTWGLYHIARSARVEKKLFAELRQVFEGDLTRPPTGEDLRRLKYMDMVVRETLRLCAPVQVAQRGLTQPVQCGEYTLLPGGHSGRGNSWVAIHIMGISRSKKYWGEDALEFIPERFEPAKMAKFHPFQFIPFGGGRRLCIGNLFAITQAKTLLCLILRKFYVRTIPEKPVQIDPKDIATPLPASRGGGVWLQFTGRDDGLEPEEVAEPPTLGNMAKSFLDEGGADRGSVYPRRSSGCWNFSGPKPPLLILWGGQFGTTQSAAQDLAKSAQQRNFEVEVKAMDEVKPSELLAGLKVKDEQPVVLILIATYNGHPPENAAAFCKALEEVPPSDKSADINFAVLGVGNSNWISTYIKVAKEVDKHMARAGARRFLPLEVADKNDCFEKSVRSWRQAVLSTFANSPEDFVQEQIAAAAEQIAEVIPETLELAPSSKPPTSMSEHFVTSLGYESCKISSNEELCQRAEDAEAPSVRQIRVASAGAYCCGDHLEVRPRNSAAQVERACRRLACQAESVVVASDSEELPSDPLSMGDILAYHVDLSALPSQETLASLAQYATKSQEATSLRQLATIKEDSAYDEWCERCLSLLDVLDEFRSVSIGFSRFVEVAPKIKPRLYSIASSPLARGTDAELCCRVAKYQACASALPEVRSGLCSSMLASATEVICKIKEAPHMRLPKDPSTPIACVCGGTGLAPFYGFLQEREQCRKQGTASGLVQLYFGCRNEEDFLHQAQLQRWHAEGLLSLKVSFSRPRDPALKEYVYHALRRDAEAVLELLSEDGLGCLYVCGSASTLAKDVTNVLVDLLSQHGDATVGFARLDGLQEKGRVIFDVWG</sequence>
<keyword evidence="5" id="KW-0813">Transport</keyword>
<keyword evidence="16" id="KW-1185">Reference proteome</keyword>
<accession>A0AA36I100</accession>
<reference evidence="15" key="1">
    <citation type="submission" date="2023-08" db="EMBL/GenBank/DDBJ databases">
        <authorList>
            <person name="Chen Y."/>
            <person name="Shah S."/>
            <person name="Dougan E. K."/>
            <person name="Thang M."/>
            <person name="Chan C."/>
        </authorList>
    </citation>
    <scope>NUCLEOTIDE SEQUENCE</scope>
</reference>
<dbReference type="PROSITE" id="PS50902">
    <property type="entry name" value="FLAVODOXIN_LIKE"/>
    <property type="match status" value="1"/>
</dbReference>
<feature type="transmembrane region" description="Helical" evidence="11">
    <location>
        <begin position="349"/>
        <end position="371"/>
    </location>
</feature>
<keyword evidence="11" id="KW-0472">Membrane</keyword>
<evidence type="ECO:0000256" key="2">
    <source>
        <dbReference type="ARBA" id="ARBA00001974"/>
    </source>
</evidence>
<keyword evidence="9" id="KW-0560">Oxidoreductase</keyword>
<dbReference type="Pfam" id="PF07690">
    <property type="entry name" value="MFS_1"/>
    <property type="match status" value="1"/>
</dbReference>
<name>A0AA36I100_9DINO</name>
<dbReference type="SUPFAM" id="SSF48264">
    <property type="entry name" value="Cytochrome P450"/>
    <property type="match status" value="1"/>
</dbReference>
<dbReference type="InterPro" id="IPR036259">
    <property type="entry name" value="MFS_trans_sf"/>
</dbReference>
<dbReference type="CDD" id="cd06174">
    <property type="entry name" value="MFS"/>
    <property type="match status" value="1"/>
</dbReference>
<evidence type="ECO:0000313" key="16">
    <source>
        <dbReference type="Proteomes" id="UP001178507"/>
    </source>
</evidence>
<dbReference type="GO" id="GO:0050660">
    <property type="term" value="F:flavin adenine dinucleotide binding"/>
    <property type="evidence" value="ECO:0007669"/>
    <property type="project" value="TreeGrafter"/>
</dbReference>
<dbReference type="Pfam" id="PF00175">
    <property type="entry name" value="NAD_binding_1"/>
    <property type="match status" value="1"/>
</dbReference>
<feature type="transmembrane region" description="Helical" evidence="11">
    <location>
        <begin position="42"/>
        <end position="65"/>
    </location>
</feature>
<dbReference type="InterPro" id="IPR029039">
    <property type="entry name" value="Flavoprotein-like_sf"/>
</dbReference>
<comment type="subcellular location">
    <subcellularLocation>
        <location evidence="3">Membrane</location>
        <topology evidence="3">Multi-pass membrane protein</topology>
    </subcellularLocation>
</comment>
<dbReference type="PROSITE" id="PS51257">
    <property type="entry name" value="PROKAR_LIPOPROTEIN"/>
    <property type="match status" value="1"/>
</dbReference>
<feature type="transmembrane region" description="Helical" evidence="11">
    <location>
        <begin position="72"/>
        <end position="94"/>
    </location>
</feature>
<evidence type="ECO:0000259" key="13">
    <source>
        <dbReference type="PROSITE" id="PS50902"/>
    </source>
</evidence>
<feature type="transmembrane region" description="Helical" evidence="11">
    <location>
        <begin position="137"/>
        <end position="159"/>
    </location>
</feature>
<dbReference type="GO" id="GO:0016705">
    <property type="term" value="F:oxidoreductase activity, acting on paired donors, with incorporation or reduction of molecular oxygen"/>
    <property type="evidence" value="ECO:0007669"/>
    <property type="project" value="InterPro"/>
</dbReference>
<feature type="transmembrane region" description="Helical" evidence="11">
    <location>
        <begin position="377"/>
        <end position="399"/>
    </location>
</feature>
<dbReference type="Pfam" id="PF00667">
    <property type="entry name" value="FAD_binding_1"/>
    <property type="match status" value="1"/>
</dbReference>
<comment type="caution">
    <text evidence="15">The sequence shown here is derived from an EMBL/GenBank/DDBJ whole genome shotgun (WGS) entry which is preliminary data.</text>
</comment>
<comment type="similarity">
    <text evidence="4">In the N-terminal section; belongs to the cytochrome P450 family.</text>
</comment>
<dbReference type="GO" id="GO:0022857">
    <property type="term" value="F:transmembrane transporter activity"/>
    <property type="evidence" value="ECO:0007669"/>
    <property type="project" value="InterPro"/>
</dbReference>
<comment type="cofactor">
    <cofactor evidence="2">
        <name>FAD</name>
        <dbReference type="ChEBI" id="CHEBI:57692"/>
    </cofactor>
</comment>
<dbReference type="PANTHER" id="PTHR19384:SF17">
    <property type="entry name" value="NADPH--CYTOCHROME P450 REDUCTASE"/>
    <property type="match status" value="1"/>
</dbReference>
<feature type="transmembrane region" description="Helical" evidence="11">
    <location>
        <begin position="308"/>
        <end position="328"/>
    </location>
</feature>
<dbReference type="InterPro" id="IPR001128">
    <property type="entry name" value="Cyt_P450"/>
</dbReference>
<dbReference type="Proteomes" id="UP001178507">
    <property type="component" value="Unassembled WGS sequence"/>
</dbReference>
<dbReference type="EC" id="1.6.2.4" evidence="10"/>
<evidence type="ECO:0000256" key="11">
    <source>
        <dbReference type="SAM" id="Phobius"/>
    </source>
</evidence>
<feature type="domain" description="Major facilitator superfamily (MFS) profile" evidence="12">
    <location>
        <begin position="7"/>
        <end position="478"/>
    </location>
</feature>
<dbReference type="PRINTS" id="PR00371">
    <property type="entry name" value="FPNCR"/>
</dbReference>
<evidence type="ECO:0000256" key="6">
    <source>
        <dbReference type="ARBA" id="ARBA00022630"/>
    </source>
</evidence>
<proteinExistence type="inferred from homology"/>
<dbReference type="SUPFAM" id="SSF52343">
    <property type="entry name" value="Ferredoxin reductase-like, C-terminal NADP-linked domain"/>
    <property type="match status" value="1"/>
</dbReference>
<keyword evidence="6" id="KW-0285">Flavoprotein</keyword>
<dbReference type="SUPFAM" id="SSF52218">
    <property type="entry name" value="Flavoproteins"/>
    <property type="match status" value="1"/>
</dbReference>
<evidence type="ECO:0000256" key="9">
    <source>
        <dbReference type="ARBA" id="ARBA00023002"/>
    </source>
</evidence>
<dbReference type="Pfam" id="PF00258">
    <property type="entry name" value="Flavodoxin_1"/>
    <property type="match status" value="1"/>
</dbReference>
<evidence type="ECO:0000259" key="12">
    <source>
        <dbReference type="PROSITE" id="PS50850"/>
    </source>
</evidence>
<feature type="domain" description="FAD-binding FR-type" evidence="14">
    <location>
        <begin position="1379"/>
        <end position="1633"/>
    </location>
</feature>
<dbReference type="GO" id="GO:0003958">
    <property type="term" value="F:NADPH-hemoprotein reductase activity"/>
    <property type="evidence" value="ECO:0007669"/>
    <property type="project" value="UniProtKB-EC"/>
</dbReference>
<dbReference type="SUPFAM" id="SSF103473">
    <property type="entry name" value="MFS general substrate transporter"/>
    <property type="match status" value="1"/>
</dbReference>
<keyword evidence="7" id="KW-0274">FAD</keyword>
<evidence type="ECO:0000313" key="15">
    <source>
        <dbReference type="EMBL" id="CAJ1378934.1"/>
    </source>
</evidence>
<dbReference type="GO" id="GO:0016020">
    <property type="term" value="C:membrane"/>
    <property type="evidence" value="ECO:0007669"/>
    <property type="project" value="UniProtKB-SubCell"/>
</dbReference>
<feature type="transmembrane region" description="Helical" evidence="11">
    <location>
        <begin position="165"/>
        <end position="189"/>
    </location>
</feature>
<dbReference type="SUPFAM" id="SSF63380">
    <property type="entry name" value="Riboflavin synthase domain-like"/>
    <property type="match status" value="1"/>
</dbReference>